<dbReference type="AlphaFoldDB" id="Q0ACC7"/>
<keyword evidence="4" id="KW-1185">Reference proteome</keyword>
<dbReference type="KEGG" id="aeh:Mlg_0155"/>
<keyword evidence="1" id="KW-0472">Membrane</keyword>
<dbReference type="EMBL" id="CP000453">
    <property type="protein sequence ID" value="ABI55510.1"/>
    <property type="molecule type" value="Genomic_DNA"/>
</dbReference>
<keyword evidence="2" id="KW-0732">Signal</keyword>
<keyword evidence="1" id="KW-1133">Transmembrane helix</keyword>
<evidence type="ECO:0008006" key="5">
    <source>
        <dbReference type="Google" id="ProtNLM"/>
    </source>
</evidence>
<dbReference type="eggNOG" id="ENOG5033F5G">
    <property type="taxonomic scope" value="Bacteria"/>
</dbReference>
<reference evidence="3" key="1">
    <citation type="submission" date="2006-08" db="EMBL/GenBank/DDBJ databases">
        <title>Complete sequence of Alkalilimnicola ehrilichei MLHE-1.</title>
        <authorList>
            <person name="Copeland A."/>
            <person name="Lucas S."/>
            <person name="Lapidus A."/>
            <person name="Barry K."/>
            <person name="Detter J.C."/>
            <person name="Glavina del Rio T."/>
            <person name="Hammon N."/>
            <person name="Israni S."/>
            <person name="Dalin E."/>
            <person name="Tice H."/>
            <person name="Pitluck S."/>
            <person name="Sims D."/>
            <person name="Brettin T."/>
            <person name="Bruce D."/>
            <person name="Han C."/>
            <person name="Tapia R."/>
            <person name="Gilna P."/>
            <person name="Schmutz J."/>
            <person name="Larimer F."/>
            <person name="Land M."/>
            <person name="Hauser L."/>
            <person name="Kyrpides N."/>
            <person name="Mikhailova N."/>
            <person name="Oremland R.S."/>
            <person name="Hoeft S.E."/>
            <person name="Switzer-Blum J."/>
            <person name="Kulp T."/>
            <person name="King G."/>
            <person name="Tabita R."/>
            <person name="Witte B."/>
            <person name="Santini J.M."/>
            <person name="Basu P."/>
            <person name="Hollibaugh J.T."/>
            <person name="Xie G."/>
            <person name="Stolz J.F."/>
            <person name="Richardson P."/>
        </authorList>
    </citation>
    <scope>NUCLEOTIDE SEQUENCE</scope>
    <source>
        <strain evidence="3">MLHE-1</strain>
    </source>
</reference>
<feature type="transmembrane region" description="Helical" evidence="1">
    <location>
        <begin position="296"/>
        <end position="315"/>
    </location>
</feature>
<feature type="signal peptide" evidence="2">
    <location>
        <begin position="1"/>
        <end position="25"/>
    </location>
</feature>
<dbReference type="Proteomes" id="UP000001962">
    <property type="component" value="Chromosome"/>
</dbReference>
<dbReference type="OrthoDB" id="5780882at2"/>
<sequence>MNTKRLMLASLCAGTFAFGAGAASAAEIIDFDIDLDATADFSGGVSDVRRIQFDLNTQTFQYVQDPLNPVQVGDVFFDRGYGDASAYRTSGGGSAVQEPGGDFLGITYSMGLLWDELRGVITSAGANAAGDWVVTADYTSVGPNNFQLFVADLNPGYGQDYDGAAAHFSGGEQVMEMALVQGDSILEFEGGPAGDFVEGTFTFEFQVIDVLPGFWFTSDGEDFADLIEDDEGAPTFIVSAFASAGTIQEPPPETFFGDDANSDAFGDEREGQTLFSETQSTHDGSLRFAVPEPGTLALMGTALLILGGLLGVGGIRRRTGSAQAA</sequence>
<gene>
    <name evidence="3" type="ordered locus">Mlg_0155</name>
</gene>
<accession>Q0ACC7</accession>
<feature type="chain" id="PRO_5004168008" description="PEP-CTERM protein-sorting domain-containing protein" evidence="2">
    <location>
        <begin position="26"/>
        <end position="325"/>
    </location>
</feature>
<protein>
    <recommendedName>
        <fullName evidence="5">PEP-CTERM protein-sorting domain-containing protein</fullName>
    </recommendedName>
</protein>
<keyword evidence="1" id="KW-0812">Transmembrane</keyword>
<evidence type="ECO:0000313" key="4">
    <source>
        <dbReference type="Proteomes" id="UP000001962"/>
    </source>
</evidence>
<evidence type="ECO:0000313" key="3">
    <source>
        <dbReference type="EMBL" id="ABI55510.1"/>
    </source>
</evidence>
<proteinExistence type="predicted"/>
<dbReference type="RefSeq" id="WP_011627906.1">
    <property type="nucleotide sequence ID" value="NC_008340.1"/>
</dbReference>
<organism evidence="3 4">
    <name type="scientific">Alkalilimnicola ehrlichii (strain ATCC BAA-1101 / DSM 17681 / MLHE-1)</name>
    <dbReference type="NCBI Taxonomy" id="187272"/>
    <lineage>
        <taxon>Bacteria</taxon>
        <taxon>Pseudomonadati</taxon>
        <taxon>Pseudomonadota</taxon>
        <taxon>Gammaproteobacteria</taxon>
        <taxon>Chromatiales</taxon>
        <taxon>Ectothiorhodospiraceae</taxon>
        <taxon>Alkalilimnicola</taxon>
    </lineage>
</organism>
<evidence type="ECO:0000256" key="2">
    <source>
        <dbReference type="SAM" id="SignalP"/>
    </source>
</evidence>
<evidence type="ECO:0000256" key="1">
    <source>
        <dbReference type="SAM" id="Phobius"/>
    </source>
</evidence>
<dbReference type="HOGENOM" id="CLU_838792_0_0_6"/>
<name>Q0ACC7_ALKEH</name>